<evidence type="ECO:0000313" key="1">
    <source>
        <dbReference type="EMBL" id="DAD82854.1"/>
    </source>
</evidence>
<proteinExistence type="predicted"/>
<sequence length="40" mass="4728">MFGLKIRANKRETDINPASLTCCNMFFIYNSRNYITYCIT</sequence>
<reference evidence="1" key="1">
    <citation type="journal article" date="2021" name="Proc. Natl. Acad. Sci. U.S.A.">
        <title>A Catalog of Tens of Thousands of Viruses from Human Metagenomes Reveals Hidden Associations with Chronic Diseases.</title>
        <authorList>
            <person name="Tisza M.J."/>
            <person name="Buck C.B."/>
        </authorList>
    </citation>
    <scope>NUCLEOTIDE SEQUENCE</scope>
    <source>
        <strain evidence="1">CtXZx16</strain>
    </source>
</reference>
<organism evidence="1">
    <name type="scientific">Siphoviridae sp. ctXZx16</name>
    <dbReference type="NCBI Taxonomy" id="2826371"/>
    <lineage>
        <taxon>Viruses</taxon>
        <taxon>Duplodnaviria</taxon>
        <taxon>Heunggongvirae</taxon>
        <taxon>Uroviricota</taxon>
        <taxon>Caudoviricetes</taxon>
    </lineage>
</organism>
<accession>A0A8S5MKV9</accession>
<dbReference type="EMBL" id="BK014925">
    <property type="protein sequence ID" value="DAD82854.1"/>
    <property type="molecule type" value="Genomic_DNA"/>
</dbReference>
<protein>
    <submittedName>
        <fullName evidence="1">Uncharacterized protein</fullName>
    </submittedName>
</protein>
<name>A0A8S5MKV9_9CAUD</name>